<keyword evidence="1" id="KW-0812">Transmembrane</keyword>
<evidence type="ECO:0000313" key="2">
    <source>
        <dbReference type="EMBL" id="QBK85793.1"/>
    </source>
</evidence>
<gene>
    <name evidence="2" type="ORF">LCMAC101_03880</name>
</gene>
<evidence type="ECO:0000256" key="1">
    <source>
        <dbReference type="SAM" id="Phobius"/>
    </source>
</evidence>
<sequence length="95" mass="10395">MDFGNLELLFLFGLVIVAVFFFSRCSMKCKCKSSNGGDTYTFPTSYDDEYDDYDDSAYSLPYAGGEILRNVWTPGFGGGKVIGEGTYADTGLGTF</sequence>
<keyword evidence="1" id="KW-1133">Transmembrane helix</keyword>
<feature type="transmembrane region" description="Helical" evidence="1">
    <location>
        <begin position="6"/>
        <end position="23"/>
    </location>
</feature>
<dbReference type="EMBL" id="MK500327">
    <property type="protein sequence ID" value="QBK85793.1"/>
    <property type="molecule type" value="Genomic_DNA"/>
</dbReference>
<organism evidence="2">
    <name type="scientific">Marseillevirus LCMAC101</name>
    <dbReference type="NCBI Taxonomy" id="2506602"/>
    <lineage>
        <taxon>Viruses</taxon>
        <taxon>Varidnaviria</taxon>
        <taxon>Bamfordvirae</taxon>
        <taxon>Nucleocytoviricota</taxon>
        <taxon>Megaviricetes</taxon>
        <taxon>Pimascovirales</taxon>
        <taxon>Pimascovirales incertae sedis</taxon>
        <taxon>Marseilleviridae</taxon>
    </lineage>
</organism>
<proteinExistence type="predicted"/>
<keyword evidence="1" id="KW-0472">Membrane</keyword>
<protein>
    <submittedName>
        <fullName evidence="2">Uncharacterized protein</fullName>
    </submittedName>
</protein>
<reference evidence="2" key="1">
    <citation type="journal article" date="2019" name="MBio">
        <title>Virus Genomes from Deep Sea Sediments Expand the Ocean Megavirome and Support Independent Origins of Viral Gigantism.</title>
        <authorList>
            <person name="Backstrom D."/>
            <person name="Yutin N."/>
            <person name="Jorgensen S.L."/>
            <person name="Dharamshi J."/>
            <person name="Homa F."/>
            <person name="Zaremba-Niedwiedzka K."/>
            <person name="Spang A."/>
            <person name="Wolf Y.I."/>
            <person name="Koonin E.V."/>
            <person name="Ettema T.J."/>
        </authorList>
    </citation>
    <scope>NUCLEOTIDE SEQUENCE</scope>
</reference>
<name>A0A481YR94_9VIRU</name>
<accession>A0A481YR94</accession>